<organism evidence="4 5">
    <name type="scientific">Owenia fusiformis</name>
    <name type="common">Polychaete worm</name>
    <dbReference type="NCBI Taxonomy" id="6347"/>
    <lineage>
        <taxon>Eukaryota</taxon>
        <taxon>Metazoa</taxon>
        <taxon>Spiralia</taxon>
        <taxon>Lophotrochozoa</taxon>
        <taxon>Annelida</taxon>
        <taxon>Polychaeta</taxon>
        <taxon>Sedentaria</taxon>
        <taxon>Canalipalpata</taxon>
        <taxon>Sabellida</taxon>
        <taxon>Oweniida</taxon>
        <taxon>Oweniidae</taxon>
        <taxon>Owenia</taxon>
    </lineage>
</organism>
<dbReference type="SUPFAM" id="SSF53474">
    <property type="entry name" value="alpha/beta-Hydrolases"/>
    <property type="match status" value="1"/>
</dbReference>
<dbReference type="Gene3D" id="3.40.50.1820">
    <property type="entry name" value="alpha/beta hydrolase"/>
    <property type="match status" value="1"/>
</dbReference>
<dbReference type="AlphaFoldDB" id="A0A8S4PGM6"/>
<dbReference type="GO" id="GO:0047372">
    <property type="term" value="F:monoacylglycerol lipase activity"/>
    <property type="evidence" value="ECO:0007669"/>
    <property type="project" value="TreeGrafter"/>
</dbReference>
<accession>A0A8S4PGM6</accession>
<keyword evidence="5" id="KW-1185">Reference proteome</keyword>
<feature type="region of interest" description="Disordered" evidence="1">
    <location>
        <begin position="1"/>
        <end position="35"/>
    </location>
</feature>
<dbReference type="InterPro" id="IPR029058">
    <property type="entry name" value="AB_hydrolase_fold"/>
</dbReference>
<keyword evidence="2" id="KW-0812">Transmembrane</keyword>
<evidence type="ECO:0000259" key="3">
    <source>
        <dbReference type="Pfam" id="PF00561"/>
    </source>
</evidence>
<proteinExistence type="predicted"/>
<sequence length="372" mass="42272">MKLRSGNKSDEKHSKGSQTNGSIQNNVKRKQMSKVEETKQSPLQQWMIFFLKSLWLLFLFTYVTIPVTVKLYPWIMMRGAFLNNVRWPPFVDLTSPETFGLDATINTYVKTNDDVTVGVWHMLPPKLRKEGIIEEQYFSDSLSDGTPIILYLHGNGGTRGGWHRVQLYKVLQSMYHVITLDYRGYGDSTGVPTEEGVVYDAVFLYKSIKRRSKDSPVFIWGHSLGSGVASKVAKVLCEDECPVGVVLESPFNNLRSAAANHPLTRPFFLLPRSIFNYVFLDAIEYCGVYFDSGTNLQSVNSPLLILHARDDKIVPFHLGEKLYQAALKNRVDTSSVTFREFDGEHNYGHKHIHKAPQLPSIIQNFVAKCTKK</sequence>
<dbReference type="GO" id="GO:0004622">
    <property type="term" value="F:phosphatidylcholine lysophospholipase activity"/>
    <property type="evidence" value="ECO:0007669"/>
    <property type="project" value="TreeGrafter"/>
</dbReference>
<dbReference type="GO" id="GO:0006660">
    <property type="term" value="P:phosphatidylserine catabolic process"/>
    <property type="evidence" value="ECO:0007669"/>
    <property type="project" value="TreeGrafter"/>
</dbReference>
<keyword evidence="2" id="KW-0472">Membrane</keyword>
<evidence type="ECO:0000313" key="4">
    <source>
        <dbReference type="EMBL" id="CAH1792330.1"/>
    </source>
</evidence>
<feature type="compositionally biased region" description="Polar residues" evidence="1">
    <location>
        <begin position="16"/>
        <end position="26"/>
    </location>
</feature>
<dbReference type="PANTHER" id="PTHR12277:SF194">
    <property type="entry name" value="FI04476P"/>
    <property type="match status" value="1"/>
</dbReference>
<evidence type="ECO:0000313" key="5">
    <source>
        <dbReference type="Proteomes" id="UP000749559"/>
    </source>
</evidence>
<keyword evidence="2" id="KW-1133">Transmembrane helix</keyword>
<dbReference type="PANTHER" id="PTHR12277">
    <property type="entry name" value="ALPHA/BETA HYDROLASE DOMAIN-CONTAINING PROTEIN"/>
    <property type="match status" value="1"/>
</dbReference>
<dbReference type="Pfam" id="PF00561">
    <property type="entry name" value="Abhydrolase_1"/>
    <property type="match status" value="1"/>
</dbReference>
<name>A0A8S4PGM6_OWEFU</name>
<feature type="domain" description="AB hydrolase-1" evidence="3">
    <location>
        <begin position="147"/>
        <end position="249"/>
    </location>
</feature>
<dbReference type="InterPro" id="IPR000073">
    <property type="entry name" value="AB_hydrolase_1"/>
</dbReference>
<dbReference type="GO" id="GO:0052651">
    <property type="term" value="P:monoacylglycerol catabolic process"/>
    <property type="evidence" value="ECO:0007669"/>
    <property type="project" value="TreeGrafter"/>
</dbReference>
<reference evidence="4" key="1">
    <citation type="submission" date="2022-03" db="EMBL/GenBank/DDBJ databases">
        <authorList>
            <person name="Martin C."/>
        </authorList>
    </citation>
    <scope>NUCLEOTIDE SEQUENCE</scope>
</reference>
<evidence type="ECO:0000256" key="2">
    <source>
        <dbReference type="SAM" id="Phobius"/>
    </source>
</evidence>
<comment type="caution">
    <text evidence="4">The sequence shown here is derived from an EMBL/GenBank/DDBJ whole genome shotgun (WGS) entry which is preliminary data.</text>
</comment>
<dbReference type="OrthoDB" id="10249433at2759"/>
<feature type="transmembrane region" description="Helical" evidence="2">
    <location>
        <begin position="46"/>
        <end position="69"/>
    </location>
</feature>
<dbReference type="EMBL" id="CAIIXF020000008">
    <property type="protein sequence ID" value="CAH1792330.1"/>
    <property type="molecule type" value="Genomic_DNA"/>
</dbReference>
<evidence type="ECO:0000256" key="1">
    <source>
        <dbReference type="SAM" id="MobiDB-lite"/>
    </source>
</evidence>
<gene>
    <name evidence="4" type="ORF">OFUS_LOCUS17306</name>
</gene>
<dbReference type="Proteomes" id="UP000749559">
    <property type="component" value="Unassembled WGS sequence"/>
</dbReference>
<protein>
    <recommendedName>
        <fullName evidence="3">AB hydrolase-1 domain-containing protein</fullName>
    </recommendedName>
</protein>
<dbReference type="GO" id="GO:0005789">
    <property type="term" value="C:endoplasmic reticulum membrane"/>
    <property type="evidence" value="ECO:0007669"/>
    <property type="project" value="TreeGrafter"/>
</dbReference>